<feature type="chain" id="PRO_5045789471" description="Lipoprotein" evidence="1">
    <location>
        <begin position="27"/>
        <end position="248"/>
    </location>
</feature>
<evidence type="ECO:0008006" key="4">
    <source>
        <dbReference type="Google" id="ProtNLM"/>
    </source>
</evidence>
<gene>
    <name evidence="2" type="ORF">GCM10009747_28860</name>
</gene>
<proteinExistence type="predicted"/>
<reference evidence="3" key="1">
    <citation type="journal article" date="2019" name="Int. J. Syst. Evol. Microbiol.">
        <title>The Global Catalogue of Microorganisms (GCM) 10K type strain sequencing project: providing services to taxonomists for standard genome sequencing and annotation.</title>
        <authorList>
            <consortium name="The Broad Institute Genomics Platform"/>
            <consortium name="The Broad Institute Genome Sequencing Center for Infectious Disease"/>
            <person name="Wu L."/>
            <person name="Ma J."/>
        </authorList>
    </citation>
    <scope>NUCLEOTIDE SEQUENCE [LARGE SCALE GENOMIC DNA]</scope>
    <source>
        <strain evidence="3">JCM 14319</strain>
    </source>
</reference>
<evidence type="ECO:0000313" key="2">
    <source>
        <dbReference type="EMBL" id="GAA1766761.1"/>
    </source>
</evidence>
<keyword evidence="3" id="KW-1185">Reference proteome</keyword>
<dbReference type="EMBL" id="BAAANH010000006">
    <property type="protein sequence ID" value="GAA1766761.1"/>
    <property type="molecule type" value="Genomic_DNA"/>
</dbReference>
<feature type="signal peptide" evidence="1">
    <location>
        <begin position="1"/>
        <end position="26"/>
    </location>
</feature>
<keyword evidence="1" id="KW-0732">Signal</keyword>
<organism evidence="2 3">
    <name type="scientific">Agromyces humatus</name>
    <dbReference type="NCBI Taxonomy" id="279573"/>
    <lineage>
        <taxon>Bacteria</taxon>
        <taxon>Bacillati</taxon>
        <taxon>Actinomycetota</taxon>
        <taxon>Actinomycetes</taxon>
        <taxon>Micrococcales</taxon>
        <taxon>Microbacteriaceae</taxon>
        <taxon>Agromyces</taxon>
    </lineage>
</organism>
<comment type="caution">
    <text evidence="2">The sequence shown here is derived from an EMBL/GenBank/DDBJ whole genome shotgun (WGS) entry which is preliminary data.</text>
</comment>
<dbReference type="Proteomes" id="UP001500506">
    <property type="component" value="Unassembled WGS sequence"/>
</dbReference>
<protein>
    <recommendedName>
        <fullName evidence="4">Lipoprotein</fullName>
    </recommendedName>
</protein>
<sequence>MFAVASGIAGALLLTACAGASTQVIATPSVGAGPADGQIAGNGLWLLGGIAAADEIVDAVHAAGTVRYSGAFTELTAGTPDTEPAPGRVLTVEFEGGRAGSSAVVTAGDQRAQIVMVDGRTYTTGNAAYAAATALGDAALGWVCSIGTTSARDEWAPLLEPGALIESLLGTGESVAVETPADGGAVVDVIVGSADAPVGILTVAREGAPLPIAFAAGDTSGDGTFSFSAWGEPVEVSAPADPVVACGD</sequence>
<evidence type="ECO:0000313" key="3">
    <source>
        <dbReference type="Proteomes" id="UP001500506"/>
    </source>
</evidence>
<name>A0ABN2KUQ2_9MICO</name>
<accession>A0ABN2KUQ2</accession>
<evidence type="ECO:0000256" key="1">
    <source>
        <dbReference type="SAM" id="SignalP"/>
    </source>
</evidence>